<proteinExistence type="predicted"/>
<organism evidence="1 2">
    <name type="scientific">Melastoma candidum</name>
    <dbReference type="NCBI Taxonomy" id="119954"/>
    <lineage>
        <taxon>Eukaryota</taxon>
        <taxon>Viridiplantae</taxon>
        <taxon>Streptophyta</taxon>
        <taxon>Embryophyta</taxon>
        <taxon>Tracheophyta</taxon>
        <taxon>Spermatophyta</taxon>
        <taxon>Magnoliopsida</taxon>
        <taxon>eudicotyledons</taxon>
        <taxon>Gunneridae</taxon>
        <taxon>Pentapetalae</taxon>
        <taxon>rosids</taxon>
        <taxon>malvids</taxon>
        <taxon>Myrtales</taxon>
        <taxon>Melastomataceae</taxon>
        <taxon>Melastomatoideae</taxon>
        <taxon>Melastomateae</taxon>
        <taxon>Melastoma</taxon>
    </lineage>
</organism>
<evidence type="ECO:0000313" key="1">
    <source>
        <dbReference type="EMBL" id="KAI4342963.1"/>
    </source>
</evidence>
<evidence type="ECO:0000313" key="2">
    <source>
        <dbReference type="Proteomes" id="UP001057402"/>
    </source>
</evidence>
<accession>A0ACB9P3C6</accession>
<sequence length="208" mass="23258">MEIKAKKQDKSKFLENPLAEFPIFFPHISLWRQKGDQKTRKKKLQSQASFFVQMKFKEKKGTSTDIKLIRVHQSQYPDIPSCIGTACRDPTTRPPWFRLKNMTDDKMMIRGRRRLNSAKAREVGGGICAGEANGTRTGGAATSFLITGRTSENDPSSQGASQPLNGAYSSRRTGAINTHARETISYSRNPKNGRGQPGRSSSTHLHYI</sequence>
<comment type="caution">
    <text evidence="1">The sequence shown here is derived from an EMBL/GenBank/DDBJ whole genome shotgun (WGS) entry which is preliminary data.</text>
</comment>
<name>A0ACB9P3C6_9MYRT</name>
<dbReference type="Proteomes" id="UP001057402">
    <property type="component" value="Chromosome 7"/>
</dbReference>
<gene>
    <name evidence="1" type="ORF">MLD38_027521</name>
</gene>
<keyword evidence="2" id="KW-1185">Reference proteome</keyword>
<dbReference type="EMBL" id="CM042886">
    <property type="protein sequence ID" value="KAI4342963.1"/>
    <property type="molecule type" value="Genomic_DNA"/>
</dbReference>
<protein>
    <submittedName>
        <fullName evidence="1">Uncharacterized protein</fullName>
    </submittedName>
</protein>
<reference evidence="2" key="1">
    <citation type="journal article" date="2023" name="Front. Plant Sci.">
        <title>Chromosomal-level genome assembly of Melastoma candidum provides insights into trichome evolution.</title>
        <authorList>
            <person name="Zhong Y."/>
            <person name="Wu W."/>
            <person name="Sun C."/>
            <person name="Zou P."/>
            <person name="Liu Y."/>
            <person name="Dai S."/>
            <person name="Zhou R."/>
        </authorList>
    </citation>
    <scope>NUCLEOTIDE SEQUENCE [LARGE SCALE GENOMIC DNA]</scope>
</reference>